<gene>
    <name evidence="2" type="ORF">SAMN06265222_11768</name>
</gene>
<evidence type="ECO:0000313" key="2">
    <source>
        <dbReference type="EMBL" id="SMP74146.1"/>
    </source>
</evidence>
<keyword evidence="3" id="KW-1185">Reference proteome</keyword>
<organism evidence="2 3">
    <name type="scientific">Neorhodopirellula lusitana</name>
    <dbReference type="NCBI Taxonomy" id="445327"/>
    <lineage>
        <taxon>Bacteria</taxon>
        <taxon>Pseudomonadati</taxon>
        <taxon>Planctomycetota</taxon>
        <taxon>Planctomycetia</taxon>
        <taxon>Pirellulales</taxon>
        <taxon>Pirellulaceae</taxon>
        <taxon>Neorhodopirellula</taxon>
    </lineage>
</organism>
<evidence type="ECO:0000313" key="3">
    <source>
        <dbReference type="Proteomes" id="UP001158067"/>
    </source>
</evidence>
<comment type="caution">
    <text evidence="2">The sequence shown here is derived from an EMBL/GenBank/DDBJ whole genome shotgun (WGS) entry which is preliminary data.</text>
</comment>
<evidence type="ECO:0000256" key="1">
    <source>
        <dbReference type="SAM" id="MobiDB-lite"/>
    </source>
</evidence>
<name>A0ABY1QN56_9BACT</name>
<dbReference type="InterPro" id="IPR029058">
    <property type="entry name" value="AB_hydrolase_fold"/>
</dbReference>
<dbReference type="SUPFAM" id="SSF53474">
    <property type="entry name" value="alpha/beta-Hydrolases"/>
    <property type="match status" value="1"/>
</dbReference>
<dbReference type="EMBL" id="FXUG01000017">
    <property type="protein sequence ID" value="SMP74146.1"/>
    <property type="molecule type" value="Genomic_DNA"/>
</dbReference>
<dbReference type="PANTHER" id="PTHR48098">
    <property type="entry name" value="ENTEROCHELIN ESTERASE-RELATED"/>
    <property type="match status" value="1"/>
</dbReference>
<dbReference type="InterPro" id="IPR050583">
    <property type="entry name" value="Mycobacterial_A85_antigen"/>
</dbReference>
<proteinExistence type="predicted"/>
<dbReference type="InterPro" id="IPR000801">
    <property type="entry name" value="Esterase-like"/>
</dbReference>
<dbReference type="Gene3D" id="3.40.50.1820">
    <property type="entry name" value="alpha/beta hydrolase"/>
    <property type="match status" value="1"/>
</dbReference>
<dbReference type="PANTHER" id="PTHR48098:SF3">
    <property type="entry name" value="IRON(III) ENTEROBACTIN ESTERASE"/>
    <property type="match status" value="1"/>
</dbReference>
<reference evidence="2 3" key="1">
    <citation type="submission" date="2017-05" db="EMBL/GenBank/DDBJ databases">
        <authorList>
            <person name="Varghese N."/>
            <person name="Submissions S."/>
        </authorList>
    </citation>
    <scope>NUCLEOTIDE SEQUENCE [LARGE SCALE GENOMIC DNA]</scope>
    <source>
        <strain evidence="2 3">DSM 25457</strain>
    </source>
</reference>
<dbReference type="Proteomes" id="UP001158067">
    <property type="component" value="Unassembled WGS sequence"/>
</dbReference>
<sequence>MHFPPLSPHLGSSTRTIPSTRSPLSIQTLVLATAFLAAIAWLVPPSLIRPNTVHAETDYPLGPDSKEHDGIPKGTLTHHTWTDSKVFPGTSRHYSVYVPAQTENADTKSEAAPYALMVFQDGHSYLAEKGDFRVPTVFDNLIAAGEMPPTIAVLIDPGFTSELPEKRGWKPRPENRAVEYDTVSGDYAEFLINEILPSIENQYSITQNPELRAIGGSSSGGICAFSVAWFRPDSFRKVLSNIGSFTDIRGGHNYPPMIRKADPKPIRVFLQDGSGDLDNRYGNWPLANQQMAKALAFQDYDYKFVYGDGGHNGKHGGSVFPDALRWLWRDWKQEQR</sequence>
<dbReference type="Pfam" id="PF00756">
    <property type="entry name" value="Esterase"/>
    <property type="match status" value="1"/>
</dbReference>
<feature type="region of interest" description="Disordered" evidence="1">
    <location>
        <begin position="1"/>
        <end position="20"/>
    </location>
</feature>
<protein>
    <submittedName>
        <fullName evidence="2">Enterochelin esterase</fullName>
    </submittedName>
</protein>
<accession>A0ABY1QN56</accession>